<keyword evidence="2" id="KW-1185">Reference proteome</keyword>
<dbReference type="SUPFAM" id="SSF53850">
    <property type="entry name" value="Periplasmic binding protein-like II"/>
    <property type="match status" value="1"/>
</dbReference>
<dbReference type="EMBL" id="JBHEZZ010000003">
    <property type="protein sequence ID" value="MFC1401062.1"/>
    <property type="molecule type" value="Genomic_DNA"/>
</dbReference>
<dbReference type="Proteomes" id="UP001592528">
    <property type="component" value="Unassembled WGS sequence"/>
</dbReference>
<proteinExistence type="predicted"/>
<reference evidence="1 2" key="1">
    <citation type="submission" date="2024-09" db="EMBL/GenBank/DDBJ databases">
        <authorList>
            <person name="Lee S.D."/>
        </authorList>
    </citation>
    <scope>NUCLEOTIDE SEQUENCE [LARGE SCALE GENOMIC DNA]</scope>
    <source>
        <strain evidence="1 2">N1-5</strain>
    </source>
</reference>
<dbReference type="Gene3D" id="3.40.190.10">
    <property type="entry name" value="Periplasmic binding protein-like II"/>
    <property type="match status" value="2"/>
</dbReference>
<evidence type="ECO:0000313" key="2">
    <source>
        <dbReference type="Proteomes" id="UP001592528"/>
    </source>
</evidence>
<organism evidence="1 2">
    <name type="scientific">Streptacidiphilus cavernicola</name>
    <dbReference type="NCBI Taxonomy" id="3342716"/>
    <lineage>
        <taxon>Bacteria</taxon>
        <taxon>Bacillati</taxon>
        <taxon>Actinomycetota</taxon>
        <taxon>Actinomycetes</taxon>
        <taxon>Kitasatosporales</taxon>
        <taxon>Streptomycetaceae</taxon>
        <taxon>Streptacidiphilus</taxon>
    </lineage>
</organism>
<name>A0ABV6UHY9_9ACTN</name>
<dbReference type="Pfam" id="PF01547">
    <property type="entry name" value="SBP_bac_1"/>
    <property type="match status" value="1"/>
</dbReference>
<dbReference type="InterPro" id="IPR050490">
    <property type="entry name" value="Bact_solute-bd_prot1"/>
</dbReference>
<evidence type="ECO:0000313" key="1">
    <source>
        <dbReference type="EMBL" id="MFC1401062.1"/>
    </source>
</evidence>
<sequence>MVGAVCLGLLTAACGSGSGSGSSSGGGTLTAYVYGDGAVKVQEAAVAEFNKTSKVKVKLVEIPGDSYQNKLNAVMSSPNAPDLLYNWGGGSIKPFVDAGELLDLTPYLTQDSSFKSSFLPSVLAAGAIDGKNYGIPMRGMQPVVLFYNKTLFTQNGLQAPTTWAALQTAITTLKAKNITPVALGGADAWTEQMWLEELLDRIAGPSVFQKIAGGDSSAWGDPAVLKAAQTAKQLIDDGAFGKTFTATSYTNNAAPTLLGTGKAAMQLMGTWDYSNQLANHKEFATKDEGWVNFPTVDGGTGDAADVVGNPTNYWSVNAHTKNKDAAVAFLKAMATADYANKLVANGDVPATTSAKDLLSSSPNPAFAQFQYDMVQKAPSFQLSWDQALPAKQATQMTTEIGKLFAGQVSPEQFVTDMKALK</sequence>
<gene>
    <name evidence="1" type="ORF">ACEZDJ_07160</name>
</gene>
<dbReference type="InterPro" id="IPR006059">
    <property type="entry name" value="SBP"/>
</dbReference>
<dbReference type="PANTHER" id="PTHR43649:SF14">
    <property type="entry name" value="BLR3389 PROTEIN"/>
    <property type="match status" value="1"/>
</dbReference>
<protein>
    <submittedName>
        <fullName evidence="1">ABC transporter substrate-binding protein</fullName>
    </submittedName>
</protein>
<dbReference type="PANTHER" id="PTHR43649">
    <property type="entry name" value="ARABINOSE-BINDING PROTEIN-RELATED"/>
    <property type="match status" value="1"/>
</dbReference>
<dbReference type="RefSeq" id="WP_030251995.1">
    <property type="nucleotide sequence ID" value="NZ_JBHEZZ010000003.1"/>
</dbReference>
<accession>A0ABV6UHY9</accession>
<comment type="caution">
    <text evidence="1">The sequence shown here is derived from an EMBL/GenBank/DDBJ whole genome shotgun (WGS) entry which is preliminary data.</text>
</comment>